<evidence type="ECO:0000313" key="1">
    <source>
        <dbReference type="EMBL" id="GAG30029.1"/>
    </source>
</evidence>
<organism evidence="1">
    <name type="scientific">marine sediment metagenome</name>
    <dbReference type="NCBI Taxonomy" id="412755"/>
    <lineage>
        <taxon>unclassified sequences</taxon>
        <taxon>metagenomes</taxon>
        <taxon>ecological metagenomes</taxon>
    </lineage>
</organism>
<dbReference type="SUPFAM" id="SSF51445">
    <property type="entry name" value="(Trans)glycosidases"/>
    <property type="match status" value="1"/>
</dbReference>
<dbReference type="AlphaFoldDB" id="X0WGH6"/>
<evidence type="ECO:0008006" key="2">
    <source>
        <dbReference type="Google" id="ProtNLM"/>
    </source>
</evidence>
<dbReference type="InterPro" id="IPR017853">
    <property type="entry name" value="GH"/>
</dbReference>
<sequence length="153" mass="17787">MTRRRMNANGYSQNVLLLMIFLSVSVSLADGAGIEIYRQNPTYWQYDGKPVILLGGTDDEALFHWAGDMDLLSAQLDRLTDCGGNYVRCTMSVRKGDNPIYPIREQPYVRLDNGKYDLDQWDGEFWRRFQVFLEQCKQRDIVAQIELWATHDL</sequence>
<protein>
    <recommendedName>
        <fullName evidence="2">Glycoside hydrolase family 5 domain-containing protein</fullName>
    </recommendedName>
</protein>
<gene>
    <name evidence="1" type="ORF">S01H1_71784</name>
</gene>
<proteinExistence type="predicted"/>
<accession>X0WGH6</accession>
<dbReference type="Gene3D" id="3.20.20.80">
    <property type="entry name" value="Glycosidases"/>
    <property type="match status" value="1"/>
</dbReference>
<comment type="caution">
    <text evidence="1">The sequence shown here is derived from an EMBL/GenBank/DDBJ whole genome shotgun (WGS) entry which is preliminary data.</text>
</comment>
<dbReference type="EMBL" id="BARS01047828">
    <property type="protein sequence ID" value="GAG30029.1"/>
    <property type="molecule type" value="Genomic_DNA"/>
</dbReference>
<feature type="non-terminal residue" evidence="1">
    <location>
        <position position="153"/>
    </location>
</feature>
<reference evidence="1" key="1">
    <citation type="journal article" date="2014" name="Front. Microbiol.">
        <title>High frequency of phylogenetically diverse reductive dehalogenase-homologous genes in deep subseafloor sedimentary metagenomes.</title>
        <authorList>
            <person name="Kawai M."/>
            <person name="Futagami T."/>
            <person name="Toyoda A."/>
            <person name="Takaki Y."/>
            <person name="Nishi S."/>
            <person name="Hori S."/>
            <person name="Arai W."/>
            <person name="Tsubouchi T."/>
            <person name="Morono Y."/>
            <person name="Uchiyama I."/>
            <person name="Ito T."/>
            <person name="Fujiyama A."/>
            <person name="Inagaki F."/>
            <person name="Takami H."/>
        </authorList>
    </citation>
    <scope>NUCLEOTIDE SEQUENCE</scope>
    <source>
        <strain evidence="1">Expedition CK06-06</strain>
    </source>
</reference>
<name>X0WGH6_9ZZZZ</name>